<dbReference type="Gene3D" id="3.30.300.30">
    <property type="match status" value="1"/>
</dbReference>
<dbReference type="AlphaFoldDB" id="A0A9D3A9W4"/>
<dbReference type="EC" id="6.2.1.3" evidence="7"/>
<keyword evidence="3" id="KW-0276">Fatty acid metabolism</keyword>
<keyword evidence="2 7" id="KW-0436">Ligase</keyword>
<dbReference type="InterPro" id="IPR000873">
    <property type="entry name" value="AMP-dep_synth/lig_dom"/>
</dbReference>
<dbReference type="InterPro" id="IPR020845">
    <property type="entry name" value="AMP-binding_CS"/>
</dbReference>
<dbReference type="Proteomes" id="UP000700248">
    <property type="component" value="Unassembled WGS sequence"/>
</dbReference>
<organism evidence="7 8">
    <name type="scientific">Paenalcaligenes hominis</name>
    <dbReference type="NCBI Taxonomy" id="643674"/>
    <lineage>
        <taxon>Bacteria</taxon>
        <taxon>Pseudomonadati</taxon>
        <taxon>Pseudomonadota</taxon>
        <taxon>Betaproteobacteria</taxon>
        <taxon>Burkholderiales</taxon>
        <taxon>Alcaligenaceae</taxon>
        <taxon>Paenalcaligenes</taxon>
    </lineage>
</organism>
<reference evidence="7" key="1">
    <citation type="journal article" date="2021" name="PeerJ">
        <title>Extensive microbial diversity within the chicken gut microbiome revealed by metagenomics and culture.</title>
        <authorList>
            <person name="Gilroy R."/>
            <person name="Ravi A."/>
            <person name="Getino M."/>
            <person name="Pursley I."/>
            <person name="Horton D.L."/>
            <person name="Alikhan N.F."/>
            <person name="Baker D."/>
            <person name="Gharbi K."/>
            <person name="Hall N."/>
            <person name="Watson M."/>
            <person name="Adriaenssens E.M."/>
            <person name="Foster-Nyarko E."/>
            <person name="Jarju S."/>
            <person name="Secka A."/>
            <person name="Antonio M."/>
            <person name="Oren A."/>
            <person name="Chaudhuri R.R."/>
            <person name="La Ragione R."/>
            <person name="Hildebrand F."/>
            <person name="Pallen M.J."/>
        </authorList>
    </citation>
    <scope>NUCLEOTIDE SEQUENCE</scope>
    <source>
        <strain evidence="7">CHK175-13533</strain>
    </source>
</reference>
<comment type="similarity">
    <text evidence="1">Belongs to the ATP-dependent AMP-binding enzyme family.</text>
</comment>
<protein>
    <submittedName>
        <fullName evidence="7">Long-chain-fatty-acid--CoA ligase</fullName>
        <ecNumber evidence="7">6.2.1.3</ecNumber>
    </submittedName>
</protein>
<evidence type="ECO:0000256" key="2">
    <source>
        <dbReference type="ARBA" id="ARBA00022598"/>
    </source>
</evidence>
<accession>A0A9D3A9W4</accession>
<dbReference type="PANTHER" id="PTHR43859">
    <property type="entry name" value="ACYL-ACTIVATING ENZYME"/>
    <property type="match status" value="1"/>
</dbReference>
<gene>
    <name evidence="7" type="ORF">K8U84_01210</name>
</gene>
<evidence type="ECO:0000256" key="4">
    <source>
        <dbReference type="ARBA" id="ARBA00023098"/>
    </source>
</evidence>
<dbReference type="Pfam" id="PF13193">
    <property type="entry name" value="AMP-binding_C"/>
    <property type="match status" value="1"/>
</dbReference>
<sequence>MVQDVLNTQLKKNEANYAPLCPLSFLQRSALAHSARPAIIYKSLRRTWAQMDERCQKMASALQRMGVGKGDVVATMLPNIPEMLELHFAVPMAGGVLNTINTRLDAQTIAYIFEHSQTRVVFVDKEYTDVIQAALHLTSHAIRVVAVDDKNIEGTLISELTYEAVLETGLLNDIVPVELDEWDAISLNYTSGTTGRPKGVVYHHRGAYLNALSNAIAIQLGHGSVYLWTLPMFHCNGWCYPWAVAAISGTSVCIRQPRPDWVFEAITDHRVTHMCAAPVVLNMLVNAPEEIKCAYDHTITVATGGAAPAAATIEKMEQLGMRVIHLYGMTETYGPTMVCEVQDDWVEAPVDQRAEKIARQGIYTVSMLDQAILDHQGQPVPKDGETMGELCVRGHSLMKGYLNNPEETAQVFKGGWLHTGDMGVWDATGYVQIKDRSKDIIISGGENISSLEIESVLYTHPAVLEAAVVAAPDAHWGEVPCAFITLKDGHNQVTATQIQEYCLQHLARFKAIKKVVFVDEIPKTSTGKIQKNFLRNQAAETQI</sequence>
<dbReference type="EMBL" id="DYTQ01000018">
    <property type="protein sequence ID" value="HJH23152.1"/>
    <property type="molecule type" value="Genomic_DNA"/>
</dbReference>
<evidence type="ECO:0000259" key="6">
    <source>
        <dbReference type="Pfam" id="PF13193"/>
    </source>
</evidence>
<proteinExistence type="inferred from homology"/>
<evidence type="ECO:0000313" key="8">
    <source>
        <dbReference type="Proteomes" id="UP000700248"/>
    </source>
</evidence>
<dbReference type="GO" id="GO:0004467">
    <property type="term" value="F:long-chain fatty acid-CoA ligase activity"/>
    <property type="evidence" value="ECO:0007669"/>
    <property type="project" value="UniProtKB-EC"/>
</dbReference>
<dbReference type="Pfam" id="PF00501">
    <property type="entry name" value="AMP-binding"/>
    <property type="match status" value="1"/>
</dbReference>
<dbReference type="InterPro" id="IPR025110">
    <property type="entry name" value="AMP-bd_C"/>
</dbReference>
<dbReference type="CDD" id="cd12118">
    <property type="entry name" value="ttLC_FACS_AEE21_like"/>
    <property type="match status" value="1"/>
</dbReference>
<evidence type="ECO:0000259" key="5">
    <source>
        <dbReference type="Pfam" id="PF00501"/>
    </source>
</evidence>
<dbReference type="InterPro" id="IPR042099">
    <property type="entry name" value="ANL_N_sf"/>
</dbReference>
<dbReference type="InterPro" id="IPR045851">
    <property type="entry name" value="AMP-bd_C_sf"/>
</dbReference>
<reference evidence="7" key="2">
    <citation type="submission" date="2021-09" db="EMBL/GenBank/DDBJ databases">
        <authorList>
            <person name="Gilroy R."/>
        </authorList>
    </citation>
    <scope>NUCLEOTIDE SEQUENCE</scope>
    <source>
        <strain evidence="7">CHK175-13533</strain>
    </source>
</reference>
<dbReference type="FunFam" id="3.30.300.30:FF:000008">
    <property type="entry name" value="2,3-dihydroxybenzoate-AMP ligase"/>
    <property type="match status" value="1"/>
</dbReference>
<feature type="domain" description="AMP-dependent synthetase/ligase" evidence="5">
    <location>
        <begin position="27"/>
        <end position="402"/>
    </location>
</feature>
<dbReference type="PROSITE" id="PS00455">
    <property type="entry name" value="AMP_BINDING"/>
    <property type="match status" value="1"/>
</dbReference>
<dbReference type="RefSeq" id="WP_276829970.1">
    <property type="nucleotide sequence ID" value="NZ_DYTQ01000018.1"/>
</dbReference>
<name>A0A9D3A9W4_9BURK</name>
<keyword evidence="4" id="KW-0443">Lipid metabolism</keyword>
<feature type="domain" description="AMP-binding enzyme C-terminal" evidence="6">
    <location>
        <begin position="452"/>
        <end position="528"/>
    </location>
</feature>
<dbReference type="FunFam" id="3.40.50.12780:FF:000003">
    <property type="entry name" value="Long-chain-fatty-acid--CoA ligase FadD"/>
    <property type="match status" value="1"/>
</dbReference>
<dbReference type="NCBIfam" id="NF006020">
    <property type="entry name" value="PRK08162.1"/>
    <property type="match status" value="1"/>
</dbReference>
<dbReference type="Gene3D" id="3.40.50.12780">
    <property type="entry name" value="N-terminal domain of ligase-like"/>
    <property type="match status" value="1"/>
</dbReference>
<comment type="caution">
    <text evidence="7">The sequence shown here is derived from an EMBL/GenBank/DDBJ whole genome shotgun (WGS) entry which is preliminary data.</text>
</comment>
<evidence type="ECO:0000256" key="1">
    <source>
        <dbReference type="ARBA" id="ARBA00006432"/>
    </source>
</evidence>
<dbReference type="NCBIfam" id="NF004837">
    <property type="entry name" value="PRK06187.1"/>
    <property type="match status" value="1"/>
</dbReference>
<dbReference type="PANTHER" id="PTHR43859:SF4">
    <property type="entry name" value="BUTANOATE--COA LIGASE AAE1-RELATED"/>
    <property type="match status" value="1"/>
</dbReference>
<evidence type="ECO:0000313" key="7">
    <source>
        <dbReference type="EMBL" id="HJH23152.1"/>
    </source>
</evidence>
<evidence type="ECO:0000256" key="3">
    <source>
        <dbReference type="ARBA" id="ARBA00022832"/>
    </source>
</evidence>
<dbReference type="SUPFAM" id="SSF56801">
    <property type="entry name" value="Acetyl-CoA synthetase-like"/>
    <property type="match status" value="1"/>
</dbReference>